<feature type="binding site" evidence="7">
    <location>
        <position position="206"/>
    </location>
    <ligand>
        <name>ATP</name>
        <dbReference type="ChEBI" id="CHEBI:30616"/>
    </ligand>
</feature>
<dbReference type="PROSITE" id="PS00107">
    <property type="entry name" value="PROTEIN_KINASE_ATP"/>
    <property type="match status" value="1"/>
</dbReference>
<evidence type="ECO:0000256" key="6">
    <source>
        <dbReference type="ARBA" id="ARBA00022840"/>
    </source>
</evidence>
<evidence type="ECO:0000256" key="1">
    <source>
        <dbReference type="ARBA" id="ARBA00022527"/>
    </source>
</evidence>
<protein>
    <recommendedName>
        <fullName evidence="8">Protein kinase domain-containing protein</fullName>
    </recommendedName>
</protein>
<reference evidence="9" key="1">
    <citation type="submission" date="2021-01" db="UniProtKB">
        <authorList>
            <consortium name="EnsemblMetazoa"/>
        </authorList>
    </citation>
    <scope>IDENTIFICATION</scope>
</reference>
<dbReference type="PANTHER" id="PTHR24351">
    <property type="entry name" value="RIBOSOMAL PROTEIN S6 KINASE"/>
    <property type="match status" value="1"/>
</dbReference>
<evidence type="ECO:0000259" key="8">
    <source>
        <dbReference type="PROSITE" id="PS50011"/>
    </source>
</evidence>
<dbReference type="Proteomes" id="UP000594260">
    <property type="component" value="Unplaced"/>
</dbReference>
<keyword evidence="1" id="KW-0723">Serine/threonine-protein kinase</keyword>
<keyword evidence="4 7" id="KW-0547">Nucleotide-binding</keyword>
<evidence type="ECO:0000256" key="4">
    <source>
        <dbReference type="ARBA" id="ARBA00022741"/>
    </source>
</evidence>
<dbReference type="SUPFAM" id="SSF56112">
    <property type="entry name" value="Protein kinase-like (PK-like)"/>
    <property type="match status" value="1"/>
</dbReference>
<evidence type="ECO:0000256" key="7">
    <source>
        <dbReference type="PROSITE-ProRule" id="PRU10141"/>
    </source>
</evidence>
<dbReference type="SMART" id="SM00220">
    <property type="entry name" value="S_TKc"/>
    <property type="match status" value="1"/>
</dbReference>
<dbReference type="InterPro" id="IPR017441">
    <property type="entry name" value="Protein_kinase_ATP_BS"/>
</dbReference>
<dbReference type="KEGG" id="vde:111247091"/>
<keyword evidence="6 7" id="KW-0067">ATP-binding</keyword>
<keyword evidence="2" id="KW-0597">Phosphoprotein</keyword>
<feature type="domain" description="Protein kinase" evidence="8">
    <location>
        <begin position="179"/>
        <end position="447"/>
    </location>
</feature>
<dbReference type="InterPro" id="IPR000719">
    <property type="entry name" value="Prot_kinase_dom"/>
</dbReference>
<dbReference type="GO" id="GO:0005524">
    <property type="term" value="F:ATP binding"/>
    <property type="evidence" value="ECO:0007669"/>
    <property type="project" value="UniProtKB-UniRule"/>
</dbReference>
<evidence type="ECO:0000313" key="9">
    <source>
        <dbReference type="EnsemblMetazoa" id="XP_022653384"/>
    </source>
</evidence>
<dbReference type="GeneID" id="111247091"/>
<keyword evidence="5" id="KW-0418">Kinase</keyword>
<dbReference type="EnsemblMetazoa" id="XM_022797649">
    <property type="protein sequence ID" value="XP_022653384"/>
    <property type="gene ID" value="LOC111247091"/>
</dbReference>
<keyword evidence="3" id="KW-0808">Transferase</keyword>
<dbReference type="Pfam" id="PF00069">
    <property type="entry name" value="Pkinase"/>
    <property type="match status" value="1"/>
</dbReference>
<dbReference type="PROSITE" id="PS00108">
    <property type="entry name" value="PROTEIN_KINASE_ST"/>
    <property type="match status" value="1"/>
</dbReference>
<evidence type="ECO:0000256" key="5">
    <source>
        <dbReference type="ARBA" id="ARBA00022777"/>
    </source>
</evidence>
<dbReference type="InterPro" id="IPR011009">
    <property type="entry name" value="Kinase-like_dom_sf"/>
</dbReference>
<sequence>MTLLKESTKLLLFEAVRKAKDAAGVRSRFSNIYPDVKQNRSDLLKATGAQMAKYMQENFAYDFQMYPAQRYVKDQCILFMQHIMWNCSRNTMTVQELREGLENLHSLLYILSTKDIAAFRTLVADLLLIIPMMKDLINEAERFAECKPTDWDEVARFIKQESEMVTLDAEYITAKVAYFSLDRLLGAGGFGAVYKASMGESACVVKFVPTTAIPSLSAAVADKTVACMINHPCLVKYYACFLVKGAYVTAMEYIRGVDIIRLLKLSTRLSENFVKVIISQLGLALIHMHRKGFIHRDVKPANMMITFGCRVKLIDFDTARVCVGKYNSQKMWSWLQKTAKEFEGTEMAGTLPYMAPEMFTNAGFGRALDWWSMGVTTYELVTGKLPFALRRNVEHMKAVIISGKYEWPKYQRYSREIRDLVAHCLNAKAKDRLCSRSYHEFLRHPFFLGQDWYWVQTANTLMQFDPVTFVTARQSRTDLITGSESPQASPTADWKRMRLFGSNQFEDTTEEQQLFTYSSPGFIRAYKLILNGEVPDENCFNDPPELVFEEDQTETYSFKDF</sequence>
<dbReference type="Gene3D" id="1.10.510.10">
    <property type="entry name" value="Transferase(Phosphotransferase) domain 1"/>
    <property type="match status" value="1"/>
</dbReference>
<dbReference type="PROSITE" id="PS50011">
    <property type="entry name" value="PROTEIN_KINASE_DOM"/>
    <property type="match status" value="1"/>
</dbReference>
<dbReference type="RefSeq" id="XP_022653384.1">
    <property type="nucleotide sequence ID" value="XM_022797649.1"/>
</dbReference>
<organism evidence="9 10">
    <name type="scientific">Varroa destructor</name>
    <name type="common">Honeybee mite</name>
    <dbReference type="NCBI Taxonomy" id="109461"/>
    <lineage>
        <taxon>Eukaryota</taxon>
        <taxon>Metazoa</taxon>
        <taxon>Ecdysozoa</taxon>
        <taxon>Arthropoda</taxon>
        <taxon>Chelicerata</taxon>
        <taxon>Arachnida</taxon>
        <taxon>Acari</taxon>
        <taxon>Parasitiformes</taxon>
        <taxon>Mesostigmata</taxon>
        <taxon>Gamasina</taxon>
        <taxon>Dermanyssoidea</taxon>
        <taxon>Varroidae</taxon>
        <taxon>Varroa</taxon>
    </lineage>
</organism>
<accession>A0A7M7JW03</accession>
<evidence type="ECO:0000256" key="3">
    <source>
        <dbReference type="ARBA" id="ARBA00022679"/>
    </source>
</evidence>
<keyword evidence="10" id="KW-1185">Reference proteome</keyword>
<evidence type="ECO:0000256" key="2">
    <source>
        <dbReference type="ARBA" id="ARBA00022553"/>
    </source>
</evidence>
<dbReference type="AlphaFoldDB" id="A0A7M7JW03"/>
<name>A0A7M7JW03_VARDE</name>
<dbReference type="InterPro" id="IPR008271">
    <property type="entry name" value="Ser/Thr_kinase_AS"/>
</dbReference>
<dbReference type="GO" id="GO:0004674">
    <property type="term" value="F:protein serine/threonine kinase activity"/>
    <property type="evidence" value="ECO:0007669"/>
    <property type="project" value="UniProtKB-KW"/>
</dbReference>
<evidence type="ECO:0000313" key="10">
    <source>
        <dbReference type="Proteomes" id="UP000594260"/>
    </source>
</evidence>
<dbReference type="InParanoid" id="A0A7M7JW03"/>
<proteinExistence type="predicted"/>
<dbReference type="OrthoDB" id="248923at2759"/>